<dbReference type="KEGG" id="vg:29125430"/>
<accession>A0A127AWU1</accession>
<dbReference type="EMBL" id="KT624200">
    <property type="protein sequence ID" value="AMM45062.1"/>
    <property type="molecule type" value="Genomic_DNA"/>
</dbReference>
<evidence type="ECO:0000313" key="2">
    <source>
        <dbReference type="Proteomes" id="UP000203261"/>
    </source>
</evidence>
<protein>
    <submittedName>
        <fullName evidence="1">Uncharacterized protein</fullName>
    </submittedName>
</protein>
<reference evidence="1 2" key="1">
    <citation type="submission" date="2015-08" db="EMBL/GenBank/DDBJ databases">
        <authorList>
            <person name="Babu N.S."/>
            <person name="Beckwith C.J."/>
            <person name="Beseler K.G."/>
            <person name="Brison A."/>
            <person name="Carone J.V."/>
            <person name="Caskin T.P."/>
            <person name="Diamond M."/>
            <person name="Durham M.E."/>
            <person name="Foxe J.M."/>
            <person name="Go M."/>
            <person name="Henderson B.A."/>
            <person name="Jones I.B."/>
            <person name="McGettigan J.A."/>
            <person name="Micheletti S.J."/>
            <person name="Nasrallah M.E."/>
            <person name="Ortiz D."/>
            <person name="Piller C.R."/>
            <person name="Privatt S.R."/>
            <person name="Schneider S.L."/>
            <person name="Sharp S."/>
            <person name="Smith T.C."/>
            <person name="Stanton J.D."/>
            <person name="Ullery H.E."/>
            <person name="Wilson R.J."/>
            <person name="Serrano M.G."/>
            <person name="Buck G."/>
            <person name="Lee V."/>
            <person name="Wang Y."/>
            <person name="Carvalho R."/>
            <person name="Voegtly L."/>
            <person name="Shi R."/>
            <person name="Duckworth R."/>
            <person name="Johnson A."/>
            <person name="Loviza R."/>
            <person name="Walstead R."/>
            <person name="Shah Z."/>
            <person name="Kiflezghi M."/>
            <person name="Wade K."/>
            <person name="Ball S.L."/>
            <person name="Bradley K.W."/>
            <person name="Asai D.J."/>
            <person name="Bowman C.A."/>
            <person name="Russell D.A."/>
            <person name="Pope W.H."/>
            <person name="Jacobs-Sera D."/>
            <person name="Hendrix R.W."/>
            <person name="Hatfull G.F."/>
        </authorList>
    </citation>
    <scope>NUCLEOTIDE SEQUENCE [LARGE SCALE GENOMIC DNA]</scope>
</reference>
<evidence type="ECO:0000313" key="1">
    <source>
        <dbReference type="EMBL" id="AMM45062.1"/>
    </source>
</evidence>
<organism evidence="1 2">
    <name type="scientific">Bacillus phage SP-15</name>
    <dbReference type="NCBI Taxonomy" id="1792032"/>
    <lineage>
        <taxon>Viruses</taxon>
        <taxon>Duplodnaviria</taxon>
        <taxon>Heunggongvirae</taxon>
        <taxon>Uroviricota</taxon>
        <taxon>Caudoviricetes</taxon>
        <taxon>Thornevirus</taxon>
        <taxon>Thornevirus SP15</taxon>
    </lineage>
</organism>
<sequence>MIAKNNNAQDRDQKLLSDIMDSFRKLIRNFNVSVAGKLSSDVRKEFEKRVMNTLEDAVNQLAKWEAANESITKISFNEVTKLNNNTEHGLLSNVLDQLRNLKRDLNSKVLPELTSQARNLVSSKVIIHLDKAIESLEEWGTQLFDESEAVDFLEYDKLVELFLVKATFDGKAGQAGRNLLNLEKNIKEDLEVLHRLLKTSKTQGRGSLMKQYDELVNLFDTTFTDAAKIVRGIIKTYNKYNE</sequence>
<keyword evidence="2" id="KW-1185">Reference proteome</keyword>
<dbReference type="GeneID" id="29125430"/>
<dbReference type="RefSeq" id="YP_009302651.1">
    <property type="nucleotide sequence ID" value="NC_031245.1"/>
</dbReference>
<proteinExistence type="predicted"/>
<dbReference type="Proteomes" id="UP000203261">
    <property type="component" value="Segment"/>
</dbReference>
<gene>
    <name evidence="1" type="ORF">SP15_255</name>
</gene>
<name>A0A127AWU1_9CAUD</name>